<dbReference type="AlphaFoldDB" id="A0A2P2NB12"/>
<name>A0A2P2NB12_RHIMU</name>
<organism evidence="1">
    <name type="scientific">Rhizophora mucronata</name>
    <name type="common">Asiatic mangrove</name>
    <dbReference type="NCBI Taxonomy" id="61149"/>
    <lineage>
        <taxon>Eukaryota</taxon>
        <taxon>Viridiplantae</taxon>
        <taxon>Streptophyta</taxon>
        <taxon>Embryophyta</taxon>
        <taxon>Tracheophyta</taxon>
        <taxon>Spermatophyta</taxon>
        <taxon>Magnoliopsida</taxon>
        <taxon>eudicotyledons</taxon>
        <taxon>Gunneridae</taxon>
        <taxon>Pentapetalae</taxon>
        <taxon>rosids</taxon>
        <taxon>fabids</taxon>
        <taxon>Malpighiales</taxon>
        <taxon>Rhizophoraceae</taxon>
        <taxon>Rhizophora</taxon>
    </lineage>
</organism>
<accession>A0A2P2NB12</accession>
<protein>
    <submittedName>
        <fullName evidence="1">Uncharacterized protein</fullName>
    </submittedName>
</protein>
<dbReference type="EMBL" id="GGEC01059167">
    <property type="protein sequence ID" value="MBX39651.1"/>
    <property type="molecule type" value="Transcribed_RNA"/>
</dbReference>
<evidence type="ECO:0000313" key="1">
    <source>
        <dbReference type="EMBL" id="MBX39651.1"/>
    </source>
</evidence>
<sequence length="55" mass="6360">MQERQNPKTFAWSVCDSVIAATATLLMKLKNYWPCIPIICSPFLIGKIRLNKHRI</sequence>
<reference evidence="1" key="1">
    <citation type="submission" date="2018-02" db="EMBL/GenBank/DDBJ databases">
        <title>Rhizophora mucronata_Transcriptome.</title>
        <authorList>
            <person name="Meera S.P."/>
            <person name="Sreeshan A."/>
            <person name="Augustine A."/>
        </authorList>
    </citation>
    <scope>NUCLEOTIDE SEQUENCE</scope>
    <source>
        <tissue evidence="1">Leaf</tissue>
    </source>
</reference>
<proteinExistence type="predicted"/>